<dbReference type="EMBL" id="JACBXS010000012">
    <property type="protein sequence ID" value="NYS24844.1"/>
    <property type="molecule type" value="Genomic_DNA"/>
</dbReference>
<protein>
    <submittedName>
        <fullName evidence="1">DUF1007 family protein</fullName>
    </submittedName>
</protein>
<name>A0A7Z0KXZ2_9RHOB</name>
<sequence>MSAAPAPALAHPHIFVDAGLQVYFDDDGQLAALRITWVYDEFFSMLMLSDLELDSGFSGALTPEDHEALQGFDMNWIEGYHGDVFVTKDGAAQALTGPLEWTSDLIEGQLVSTHLRALEDRADPTGTTVRIEVYDPTYYTSYRIVGTPDLRGRSDCRVRIFEPDWEAADAQLQAALDEMLGAGMDDMDIEADFPAVGRLFADEARIECAAPS</sequence>
<evidence type="ECO:0000313" key="1">
    <source>
        <dbReference type="EMBL" id="NYS24844.1"/>
    </source>
</evidence>
<organism evidence="1 2">
    <name type="scientific">Rhabdonatronobacter sediminivivens</name>
    <dbReference type="NCBI Taxonomy" id="2743469"/>
    <lineage>
        <taxon>Bacteria</taxon>
        <taxon>Pseudomonadati</taxon>
        <taxon>Pseudomonadota</taxon>
        <taxon>Alphaproteobacteria</taxon>
        <taxon>Rhodobacterales</taxon>
        <taxon>Paracoccaceae</taxon>
        <taxon>Rhabdonatronobacter</taxon>
    </lineage>
</organism>
<dbReference type="Proteomes" id="UP000529417">
    <property type="component" value="Unassembled WGS sequence"/>
</dbReference>
<gene>
    <name evidence="1" type="ORF">HUK65_07535</name>
</gene>
<proteinExistence type="predicted"/>
<reference evidence="1 2" key="1">
    <citation type="journal article" date="2000" name="Arch. Microbiol.">
        <title>Rhodobaca bogoriensis gen. nov. and sp. nov., an alkaliphilic purple nonsulfur bacterium from African Rift Valley soda lakes.</title>
        <authorList>
            <person name="Milford A.D."/>
            <person name="Achenbach L.A."/>
            <person name="Jung D.O."/>
            <person name="Madigan M.T."/>
        </authorList>
    </citation>
    <scope>NUCLEOTIDE SEQUENCE [LARGE SCALE GENOMIC DNA]</scope>
    <source>
        <strain evidence="1 2">2376</strain>
    </source>
</reference>
<keyword evidence="2" id="KW-1185">Reference proteome</keyword>
<dbReference type="RefSeq" id="WP_179905547.1">
    <property type="nucleotide sequence ID" value="NZ_JACBXS010000012.1"/>
</dbReference>
<dbReference type="Pfam" id="PF06226">
    <property type="entry name" value="DUF1007"/>
    <property type="match status" value="1"/>
</dbReference>
<accession>A0A7Z0KXZ2</accession>
<comment type="caution">
    <text evidence="1">The sequence shown here is derived from an EMBL/GenBank/DDBJ whole genome shotgun (WGS) entry which is preliminary data.</text>
</comment>
<evidence type="ECO:0000313" key="2">
    <source>
        <dbReference type="Proteomes" id="UP000529417"/>
    </source>
</evidence>
<dbReference type="AlphaFoldDB" id="A0A7Z0KXZ2"/>
<dbReference type="InterPro" id="IPR010412">
    <property type="entry name" value="DUF1007"/>
</dbReference>